<dbReference type="Pfam" id="PF00650">
    <property type="entry name" value="CRAL_TRIO"/>
    <property type="match status" value="2"/>
</dbReference>
<dbReference type="SUPFAM" id="SSF46938">
    <property type="entry name" value="CRAL/TRIO N-terminal domain"/>
    <property type="match status" value="1"/>
</dbReference>
<feature type="domain" description="CRAL-TRIO" evidence="1">
    <location>
        <begin position="118"/>
        <end position="312"/>
    </location>
</feature>
<dbReference type="eggNOG" id="KOG1471">
    <property type="taxonomic scope" value="Eukaryota"/>
</dbReference>
<dbReference type="Proteomes" id="UP000008983">
    <property type="component" value="Unassembled WGS sequence"/>
</dbReference>
<dbReference type="RefSeq" id="XP_004036574.1">
    <property type="nucleotide sequence ID" value="XM_004036526.1"/>
</dbReference>
<accession>G0QQ87</accession>
<protein>
    <recommendedName>
        <fullName evidence="1">CRAL-TRIO domain-containing protein</fullName>
    </recommendedName>
</protein>
<evidence type="ECO:0000313" key="2">
    <source>
        <dbReference type="EMBL" id="EGR32588.1"/>
    </source>
</evidence>
<evidence type="ECO:0000313" key="3">
    <source>
        <dbReference type="Proteomes" id="UP000008983"/>
    </source>
</evidence>
<dbReference type="STRING" id="857967.G0QQ87"/>
<proteinExistence type="predicted"/>
<dbReference type="AlphaFoldDB" id="G0QQ87"/>
<dbReference type="Gene3D" id="3.40.525.10">
    <property type="entry name" value="CRAL-TRIO lipid binding domain"/>
    <property type="match status" value="1"/>
</dbReference>
<gene>
    <name evidence="2" type="ORF">IMG5_076180</name>
</gene>
<dbReference type="GeneID" id="14908786"/>
<dbReference type="SUPFAM" id="SSF52087">
    <property type="entry name" value="CRAL/TRIO domain"/>
    <property type="match status" value="1"/>
</dbReference>
<dbReference type="OMA" id="CENVTVF"/>
<name>G0QQ87_ICHMU</name>
<dbReference type="InterPro" id="IPR001251">
    <property type="entry name" value="CRAL-TRIO_dom"/>
</dbReference>
<dbReference type="PANTHER" id="PTHR46818">
    <property type="entry name" value="DOMAIN-CONTAINING PROTEIN, PUTATIVE-RELATED"/>
    <property type="match status" value="1"/>
</dbReference>
<dbReference type="PROSITE" id="PS50191">
    <property type="entry name" value="CRAL_TRIO"/>
    <property type="match status" value="1"/>
</dbReference>
<dbReference type="InParanoid" id="G0QQ87"/>
<dbReference type="OrthoDB" id="75724at2759"/>
<sequence>MSQEIQFDYIYEETDLSYLKQPNEVYQIKHSDYYVYHTDGKSHFRRIFYGVQFSEFEYNKMKELQEEIKNQNIKLTDDWDDIMTLKYCYSGGFEVKKSIENLKQHLEWKKNPKYQNLNIQALKILEKGIFYHLGRDKQFRPIIVLNLYMVNPQQVLFISQKNQNNQIKKINLEVYLSAICNLLLRVAKVEFVKGYVESWTVILETNGKGIVDLELGTISKIVQIMAKNFTSTLEKMFIMNPSFIFSNFWPVIRSSIKQLFYQLQKKKKIEIIHPETAAKIHLFKKNEFNKLLQFINPDQLEEKYGGTIKNIEKYWLFLFYKYKHKNNEQIKKKGPPINTFNNRKMTGQQTESNNTSFCSIENNSQKFFDKDNQNYSNVDENTDLKSMNSANKGNQISYSKPVQQACCQKCNIY</sequence>
<dbReference type="InterPro" id="IPR036273">
    <property type="entry name" value="CRAL/TRIO_N_dom_sf"/>
</dbReference>
<dbReference type="PANTHER" id="PTHR46818:SF1">
    <property type="entry name" value="CHROMOSOME UNDETERMINED SCAFFOLD_125, WHOLE GENOME SHOTGUN SEQUENCE"/>
    <property type="match status" value="1"/>
</dbReference>
<organism evidence="2 3">
    <name type="scientific">Ichthyophthirius multifiliis</name>
    <name type="common">White spot disease agent</name>
    <name type="synonym">Ich</name>
    <dbReference type="NCBI Taxonomy" id="5932"/>
    <lineage>
        <taxon>Eukaryota</taxon>
        <taxon>Sar</taxon>
        <taxon>Alveolata</taxon>
        <taxon>Ciliophora</taxon>
        <taxon>Intramacronucleata</taxon>
        <taxon>Oligohymenophorea</taxon>
        <taxon>Hymenostomatida</taxon>
        <taxon>Ophryoglenina</taxon>
        <taxon>Ichthyophthirius</taxon>
    </lineage>
</organism>
<dbReference type="InterPro" id="IPR036865">
    <property type="entry name" value="CRAL-TRIO_dom_sf"/>
</dbReference>
<reference evidence="2 3" key="1">
    <citation type="submission" date="2011-07" db="EMBL/GenBank/DDBJ databases">
        <authorList>
            <person name="Coyne R."/>
            <person name="Brami D."/>
            <person name="Johnson J."/>
            <person name="Hostetler J."/>
            <person name="Hannick L."/>
            <person name="Clark T."/>
            <person name="Cassidy-Hanley D."/>
            <person name="Inman J."/>
        </authorList>
    </citation>
    <scope>NUCLEOTIDE SEQUENCE [LARGE SCALE GENOMIC DNA]</scope>
    <source>
        <strain evidence="2 3">G5</strain>
    </source>
</reference>
<dbReference type="EMBL" id="GL983617">
    <property type="protein sequence ID" value="EGR32588.1"/>
    <property type="molecule type" value="Genomic_DNA"/>
</dbReference>
<evidence type="ECO:0000259" key="1">
    <source>
        <dbReference type="PROSITE" id="PS50191"/>
    </source>
</evidence>
<dbReference type="SMART" id="SM00516">
    <property type="entry name" value="SEC14"/>
    <property type="match status" value="1"/>
</dbReference>
<keyword evidence="3" id="KW-1185">Reference proteome</keyword>
<dbReference type="CDD" id="cd00170">
    <property type="entry name" value="SEC14"/>
    <property type="match status" value="1"/>
</dbReference>